<name>K0K6B0_SACES</name>
<dbReference type="KEGG" id="sesp:BN6_58040"/>
<dbReference type="PATRIC" id="fig|1179773.3.peg.5833"/>
<evidence type="ECO:0000313" key="1">
    <source>
        <dbReference type="EMBL" id="CCH33062.1"/>
    </source>
</evidence>
<dbReference type="EMBL" id="HE804045">
    <property type="protein sequence ID" value="CCH33062.1"/>
    <property type="molecule type" value="Genomic_DNA"/>
</dbReference>
<keyword evidence="2" id="KW-1185">Reference proteome</keyword>
<reference evidence="1 2" key="1">
    <citation type="journal article" date="2012" name="BMC Genomics">
        <title>Complete genome sequence of Saccharothrix espanaensis DSM 44229T and comparison to the other completely sequenced Pseudonocardiaceae.</title>
        <authorList>
            <person name="Strobel T."/>
            <person name="Al-Dilaimi A."/>
            <person name="Blom J."/>
            <person name="Gessner A."/>
            <person name="Kalinowski J."/>
            <person name="Luzhetska M."/>
            <person name="Puhler A."/>
            <person name="Szczepanowski R."/>
            <person name="Bechthold A."/>
            <person name="Ruckert C."/>
        </authorList>
    </citation>
    <scope>NUCLEOTIDE SEQUENCE [LARGE SCALE GENOMIC DNA]</scope>
    <source>
        <strain evidence="2">ATCC 51144 / DSM 44229 / JCM 9112 / NBRC 15066 / NRRL 15764</strain>
    </source>
</reference>
<dbReference type="RefSeq" id="WP_015103173.1">
    <property type="nucleotide sequence ID" value="NC_019673.1"/>
</dbReference>
<evidence type="ECO:0000313" key="2">
    <source>
        <dbReference type="Proteomes" id="UP000006281"/>
    </source>
</evidence>
<dbReference type="AlphaFoldDB" id="K0K6B0"/>
<accession>K0K6B0</accession>
<dbReference type="HOGENOM" id="CLU_3157497_0_0_11"/>
<protein>
    <submittedName>
        <fullName evidence="1">Uncharacterized protein</fullName>
    </submittedName>
</protein>
<dbReference type="Proteomes" id="UP000006281">
    <property type="component" value="Chromosome"/>
</dbReference>
<dbReference type="STRING" id="1179773.BN6_58040"/>
<sequence>MARRLRSGLPYVSALPVAGLRADADRLARDIREPNTAYHALIPDDEVG</sequence>
<proteinExistence type="predicted"/>
<gene>
    <name evidence="1" type="ordered locus">BN6_58040</name>
</gene>
<organism evidence="1 2">
    <name type="scientific">Saccharothrix espanaensis (strain ATCC 51144 / DSM 44229 / JCM 9112 / NBRC 15066 / NRRL 15764)</name>
    <dbReference type="NCBI Taxonomy" id="1179773"/>
    <lineage>
        <taxon>Bacteria</taxon>
        <taxon>Bacillati</taxon>
        <taxon>Actinomycetota</taxon>
        <taxon>Actinomycetes</taxon>
        <taxon>Pseudonocardiales</taxon>
        <taxon>Pseudonocardiaceae</taxon>
        <taxon>Saccharothrix</taxon>
    </lineage>
</organism>